<keyword evidence="1" id="KW-0472">Membrane</keyword>
<dbReference type="PANTHER" id="PTHR40446">
    <property type="entry name" value="N-ACETYLGLUCOSAMINE-1-PHOSPHODIESTER ALPHA-N-ACETYLGLUCOSAMINIDASE"/>
    <property type="match status" value="1"/>
</dbReference>
<name>A0A1M6MZ86_9BACL</name>
<dbReference type="STRING" id="1830138.SAMN05443507_10520"/>
<dbReference type="EMBL" id="FRAF01000005">
    <property type="protein sequence ID" value="SHJ88797.1"/>
    <property type="molecule type" value="Genomic_DNA"/>
</dbReference>
<feature type="transmembrane region" description="Helical" evidence="1">
    <location>
        <begin position="9"/>
        <end position="29"/>
    </location>
</feature>
<keyword evidence="4" id="KW-1185">Reference proteome</keyword>
<evidence type="ECO:0000256" key="1">
    <source>
        <dbReference type="SAM" id="Phobius"/>
    </source>
</evidence>
<dbReference type="AlphaFoldDB" id="A0A1M6MZ86"/>
<accession>A0A1M6MZ86</accession>
<dbReference type="Pfam" id="PF09992">
    <property type="entry name" value="NAGPA"/>
    <property type="match status" value="1"/>
</dbReference>
<keyword evidence="1" id="KW-0812">Transmembrane</keyword>
<gene>
    <name evidence="3" type="ORF">SAMN05443507_10520</name>
</gene>
<organism evidence="3 4">
    <name type="scientific">Alicyclobacillus tolerans</name>
    <dbReference type="NCBI Taxonomy" id="90970"/>
    <lineage>
        <taxon>Bacteria</taxon>
        <taxon>Bacillati</taxon>
        <taxon>Bacillota</taxon>
        <taxon>Bacilli</taxon>
        <taxon>Bacillales</taxon>
        <taxon>Alicyclobacillaceae</taxon>
        <taxon>Alicyclobacillus</taxon>
    </lineage>
</organism>
<dbReference type="InterPro" id="IPR018711">
    <property type="entry name" value="NAGPA"/>
</dbReference>
<evidence type="ECO:0000313" key="3">
    <source>
        <dbReference type="EMBL" id="SHJ88797.1"/>
    </source>
</evidence>
<proteinExistence type="predicted"/>
<dbReference type="PANTHER" id="PTHR40446:SF2">
    <property type="entry name" value="N-ACETYLGLUCOSAMINE-1-PHOSPHODIESTER ALPHA-N-ACETYLGLUCOSAMINIDASE"/>
    <property type="match status" value="1"/>
</dbReference>
<keyword evidence="1" id="KW-1133">Transmembrane helix</keyword>
<feature type="domain" description="Phosphodiester glycosidase" evidence="2">
    <location>
        <begin position="142"/>
        <end position="323"/>
    </location>
</feature>
<evidence type="ECO:0000313" key="4">
    <source>
        <dbReference type="Proteomes" id="UP000184016"/>
    </source>
</evidence>
<evidence type="ECO:0000259" key="2">
    <source>
        <dbReference type="Pfam" id="PF09992"/>
    </source>
</evidence>
<sequence length="327" mass="35572">MFVRRAVRFILYSIMAVVYAFVLGSLLLFHGPFPAVRQYVIDSLETTMHGYLLEPLALDTLPEKVIQSAKPHLRDIQQASTHVVRENFLHSKTTAVRIETYHGSTYTADIMFIPDPTRVRVGVTKYIGKFGMTLSEMLNYYHAIGGINGGAFQDVQHWRGTGGSPQGITIMDGKVITDQQSSNQTVIALTNEGQLITGPYTLSQLQKLHVTQALTFGPTLVQNGQGMIKNGNGGWGYAPRTVIGQKSDGTLIFIVTDGRGIHGPNDIGASLLQMQNLMLRLGAVTAANLDGGSSSTMMYNGKLVNQPTDVLGEREVATAFLIFPAGN</sequence>
<reference evidence="4" key="1">
    <citation type="submission" date="2016-11" db="EMBL/GenBank/DDBJ databases">
        <authorList>
            <person name="Varghese N."/>
            <person name="Submissions S."/>
        </authorList>
    </citation>
    <scope>NUCLEOTIDE SEQUENCE [LARGE SCALE GENOMIC DNA]</scope>
    <source>
        <strain evidence="4">USBA-503</strain>
    </source>
</reference>
<protein>
    <submittedName>
        <fullName evidence="3">Exopolysaccharide biosynthesis protein</fullName>
    </submittedName>
</protein>
<dbReference type="Proteomes" id="UP000184016">
    <property type="component" value="Unassembled WGS sequence"/>
</dbReference>
<dbReference type="RefSeq" id="WP_072873269.1">
    <property type="nucleotide sequence ID" value="NZ_FRAF01000005.1"/>
</dbReference>